<name>A0A6B9V5Z7_ARAHY</name>
<organism evidence="1 2">
    <name type="scientific">Arachis hypogaea</name>
    <name type="common">Peanut</name>
    <dbReference type="NCBI Taxonomy" id="3818"/>
    <lineage>
        <taxon>Eukaryota</taxon>
        <taxon>Viridiplantae</taxon>
        <taxon>Streptophyta</taxon>
        <taxon>Embryophyta</taxon>
        <taxon>Tracheophyta</taxon>
        <taxon>Spermatophyta</taxon>
        <taxon>Magnoliopsida</taxon>
        <taxon>eudicotyledons</taxon>
        <taxon>Gunneridae</taxon>
        <taxon>Pentapetalae</taxon>
        <taxon>rosids</taxon>
        <taxon>fabids</taxon>
        <taxon>Fabales</taxon>
        <taxon>Fabaceae</taxon>
        <taxon>Papilionoideae</taxon>
        <taxon>50 kb inversion clade</taxon>
        <taxon>dalbergioids sensu lato</taxon>
        <taxon>Dalbergieae</taxon>
        <taxon>Pterocarpus clade</taxon>
        <taxon>Arachis</taxon>
    </lineage>
</organism>
<protein>
    <submittedName>
        <fullName evidence="1">Uncharacterized protein</fullName>
    </submittedName>
</protein>
<dbReference type="EMBL" id="CP031001">
    <property type="protein sequence ID" value="QHN76800.1"/>
    <property type="molecule type" value="Genomic_DNA"/>
</dbReference>
<reference evidence="1 2" key="1">
    <citation type="submission" date="2020-01" db="EMBL/GenBank/DDBJ databases">
        <title>Genome sequence of Arachis hypogaea, cultivar Shitouqi.</title>
        <authorList>
            <person name="Zhuang W."/>
            <person name="Chen H."/>
            <person name="Varshney R."/>
            <person name="Wang D."/>
            <person name="Ming R."/>
        </authorList>
    </citation>
    <scope>NUCLEOTIDE SEQUENCE [LARGE SCALE GENOMIC DNA]</scope>
    <source>
        <tissue evidence="1">Young leaf</tissue>
    </source>
</reference>
<proteinExistence type="predicted"/>
<accession>A0A6B9V5Z7</accession>
<sequence length="137" mass="15164">MVISIWGSGGLVDLTPAQGAAGMRAKPPINATCVEYVLATVKLPNTLFFFELRQAYNTLCLVPSIYRTTYLVLEGNGVRLQARAAAAGELVVQIYSRWCRHVTSVTTPSKHGEAEECEGNYECSNYEYAKDDVHLFR</sequence>
<dbReference type="AlphaFoldDB" id="A0A6B9V5Z7"/>
<evidence type="ECO:0000313" key="1">
    <source>
        <dbReference type="EMBL" id="QHN76800.1"/>
    </source>
</evidence>
<evidence type="ECO:0000313" key="2">
    <source>
        <dbReference type="Proteomes" id="UP000464620"/>
    </source>
</evidence>
<gene>
    <name evidence="1" type="ORF">DS421_19g647120</name>
</gene>
<dbReference type="Proteomes" id="UP000464620">
    <property type="component" value="Chromosome B09"/>
</dbReference>